<evidence type="ECO:0000313" key="3">
    <source>
        <dbReference type="EMBL" id="GJM87036.1"/>
    </source>
</evidence>
<sequence>MAWRQTVRSAQVSAGTSTIRPSRRVQDPRNERDYTTPCRNVGSNVGVTYTANNPFPPVCVTVSQKLQFTATQQTQEYEVTFATQRVASVTQKYSFGSVVWSDGEHMVTSPIAIILPAASQVAVM</sequence>
<dbReference type="InterPro" id="IPR041469">
    <property type="entry name" value="Subtilisin-like_FN3"/>
</dbReference>
<dbReference type="Gene3D" id="2.60.40.2310">
    <property type="match status" value="1"/>
</dbReference>
<feature type="region of interest" description="Disordered" evidence="1">
    <location>
        <begin position="8"/>
        <end position="38"/>
    </location>
</feature>
<reference evidence="3" key="2">
    <citation type="submission" date="2021-12" db="EMBL/GenBank/DDBJ databases">
        <title>Resequencing data analysis of finger millet.</title>
        <authorList>
            <person name="Hatakeyama M."/>
            <person name="Aluri S."/>
            <person name="Balachadran M.T."/>
            <person name="Sivarajan S.R."/>
            <person name="Poveda L."/>
            <person name="Shimizu-Inatsugi R."/>
            <person name="Schlapbach R."/>
            <person name="Sreeman S.M."/>
            <person name="Shimizu K.K."/>
        </authorList>
    </citation>
    <scope>NUCLEOTIDE SEQUENCE</scope>
</reference>
<keyword evidence="4" id="KW-1185">Reference proteome</keyword>
<organism evidence="3 4">
    <name type="scientific">Eleusine coracana subsp. coracana</name>
    <dbReference type="NCBI Taxonomy" id="191504"/>
    <lineage>
        <taxon>Eukaryota</taxon>
        <taxon>Viridiplantae</taxon>
        <taxon>Streptophyta</taxon>
        <taxon>Embryophyta</taxon>
        <taxon>Tracheophyta</taxon>
        <taxon>Spermatophyta</taxon>
        <taxon>Magnoliopsida</taxon>
        <taxon>Liliopsida</taxon>
        <taxon>Poales</taxon>
        <taxon>Poaceae</taxon>
        <taxon>PACMAD clade</taxon>
        <taxon>Chloridoideae</taxon>
        <taxon>Cynodonteae</taxon>
        <taxon>Eleusininae</taxon>
        <taxon>Eleusine</taxon>
    </lineage>
</organism>
<comment type="caution">
    <text evidence="3">The sequence shown here is derived from an EMBL/GenBank/DDBJ whole genome shotgun (WGS) entry which is preliminary data.</text>
</comment>
<feature type="compositionally biased region" description="Polar residues" evidence="1">
    <location>
        <begin position="8"/>
        <end position="20"/>
    </location>
</feature>
<evidence type="ECO:0000256" key="1">
    <source>
        <dbReference type="SAM" id="MobiDB-lite"/>
    </source>
</evidence>
<feature type="domain" description="Subtilisin-like protease fibronectin type-III" evidence="2">
    <location>
        <begin position="27"/>
        <end position="113"/>
    </location>
</feature>
<dbReference type="Pfam" id="PF17766">
    <property type="entry name" value="fn3_6"/>
    <property type="match status" value="1"/>
</dbReference>
<dbReference type="AlphaFoldDB" id="A0AAV5BLD0"/>
<accession>A0AAV5BLD0</accession>
<evidence type="ECO:0000313" key="4">
    <source>
        <dbReference type="Proteomes" id="UP001054889"/>
    </source>
</evidence>
<dbReference type="EMBL" id="BQKI01000001">
    <property type="protein sequence ID" value="GJM87036.1"/>
    <property type="molecule type" value="Genomic_DNA"/>
</dbReference>
<gene>
    <name evidence="3" type="primary">ga02953</name>
    <name evidence="3" type="ORF">PR202_ga02953</name>
</gene>
<reference evidence="3" key="1">
    <citation type="journal article" date="2018" name="DNA Res.">
        <title>Multiple hybrid de novo genome assembly of finger millet, an orphan allotetraploid crop.</title>
        <authorList>
            <person name="Hatakeyama M."/>
            <person name="Aluri S."/>
            <person name="Balachadran M.T."/>
            <person name="Sivarajan S.R."/>
            <person name="Patrignani A."/>
            <person name="Gruter S."/>
            <person name="Poveda L."/>
            <person name="Shimizu-Inatsugi R."/>
            <person name="Baeten J."/>
            <person name="Francoijs K.J."/>
            <person name="Nataraja K.N."/>
            <person name="Reddy Y.A.N."/>
            <person name="Phadnis S."/>
            <person name="Ravikumar R.L."/>
            <person name="Schlapbach R."/>
            <person name="Sreeman S.M."/>
            <person name="Shimizu K.K."/>
        </authorList>
    </citation>
    <scope>NUCLEOTIDE SEQUENCE</scope>
</reference>
<dbReference type="Proteomes" id="UP001054889">
    <property type="component" value="Unassembled WGS sequence"/>
</dbReference>
<protein>
    <recommendedName>
        <fullName evidence="2">Subtilisin-like protease fibronectin type-III domain-containing protein</fullName>
    </recommendedName>
</protein>
<evidence type="ECO:0000259" key="2">
    <source>
        <dbReference type="Pfam" id="PF17766"/>
    </source>
</evidence>
<proteinExistence type="predicted"/>
<name>A0AAV5BLD0_ELECO</name>
<feature type="compositionally biased region" description="Basic and acidic residues" evidence="1">
    <location>
        <begin position="24"/>
        <end position="34"/>
    </location>
</feature>